<dbReference type="Pfam" id="PF04235">
    <property type="entry name" value="DUF418"/>
    <property type="match status" value="1"/>
</dbReference>
<feature type="transmembrane region" description="Helical" evidence="1">
    <location>
        <begin position="53"/>
        <end position="75"/>
    </location>
</feature>
<dbReference type="Proteomes" id="UP000058446">
    <property type="component" value="Chromosome"/>
</dbReference>
<feature type="domain" description="DUF418" evidence="2">
    <location>
        <begin position="197"/>
        <end position="358"/>
    </location>
</feature>
<evidence type="ECO:0000259" key="2">
    <source>
        <dbReference type="Pfam" id="PF04235"/>
    </source>
</evidence>
<dbReference type="PATRIC" id="fig|1408189.4.peg.2288"/>
<sequence length="367" mass="40837">MNSSSPVASETRTLETKVLEVREQENVVPGAWASESRAPQSDFSKIRYHQIDALRGFAVSGIIFANLPAILNIFASQDPSDQRLQAVTDFLVNNKFYSIFGFLFGVSMALYLGTLKGDKNAKTWQVVRRMVILYAFGFLHSYGYGSDVLRSYAMAGILLPLAAFIPKPWDRVVPVIGGLLFFIHPPMGFLLIGFWLTRNGLFQRLMANTERLTYILVAAVAAIIPIAAALTYVTSSLETASESEKTWLFAASMPLAAASVVVLMIAYSALILRLTRNRDARLTHVLAPYGRMALTNYISQTVLALALGAVLGVYGARNWTLALGLCVFVIAVQMVFSYFWMRHFRYGPLEWIWRAGTRLELPPMRKG</sequence>
<proteinExistence type="predicted"/>
<gene>
    <name evidence="3" type="ORF">CLAC_11335</name>
</gene>
<keyword evidence="1" id="KW-0812">Transmembrane</keyword>
<reference evidence="3 4" key="1">
    <citation type="submission" date="2013-10" db="EMBL/GenBank/DDBJ databases">
        <title>Complete genome sequence of Corynebacterium lactis DSM 45799(T), isolated from raw cow milk.</title>
        <authorList>
            <person name="Ruckert C."/>
            <person name="Albersmeier A."/>
            <person name="Lipski A."/>
            <person name="Kalinowski J."/>
        </authorList>
    </citation>
    <scope>NUCLEOTIDE SEQUENCE [LARGE SCALE GENOMIC DNA]</scope>
    <source>
        <strain evidence="3 4">RW2-5</strain>
    </source>
</reference>
<dbReference type="OrthoDB" id="9807744at2"/>
<protein>
    <recommendedName>
        <fullName evidence="2">DUF418 domain-containing protein</fullName>
    </recommendedName>
</protein>
<feature type="transmembrane region" description="Helical" evidence="1">
    <location>
        <begin position="95"/>
        <end position="114"/>
    </location>
</feature>
<dbReference type="InterPro" id="IPR052529">
    <property type="entry name" value="Bact_Transport_Assoc"/>
</dbReference>
<evidence type="ECO:0000256" key="1">
    <source>
        <dbReference type="SAM" id="Phobius"/>
    </source>
</evidence>
<name>A0A0K2H3U1_9CORY</name>
<evidence type="ECO:0000313" key="4">
    <source>
        <dbReference type="Proteomes" id="UP000058446"/>
    </source>
</evidence>
<dbReference type="PANTHER" id="PTHR30590">
    <property type="entry name" value="INNER MEMBRANE PROTEIN"/>
    <property type="match status" value="1"/>
</dbReference>
<feature type="transmembrane region" description="Helical" evidence="1">
    <location>
        <begin position="247"/>
        <end position="272"/>
    </location>
</feature>
<dbReference type="RefSeq" id="WP_053412973.1">
    <property type="nucleotide sequence ID" value="NZ_CP006841.1"/>
</dbReference>
<dbReference type="InterPro" id="IPR007349">
    <property type="entry name" value="DUF418"/>
</dbReference>
<evidence type="ECO:0000313" key="3">
    <source>
        <dbReference type="EMBL" id="ALA68715.1"/>
    </source>
</evidence>
<feature type="transmembrane region" description="Helical" evidence="1">
    <location>
        <begin position="293"/>
        <end position="315"/>
    </location>
</feature>
<accession>A0A0K2H3U1</accession>
<keyword evidence="1" id="KW-0472">Membrane</keyword>
<organism evidence="3 4">
    <name type="scientific">Corynebacterium lactis RW2-5</name>
    <dbReference type="NCBI Taxonomy" id="1408189"/>
    <lineage>
        <taxon>Bacteria</taxon>
        <taxon>Bacillati</taxon>
        <taxon>Actinomycetota</taxon>
        <taxon>Actinomycetes</taxon>
        <taxon>Mycobacteriales</taxon>
        <taxon>Corynebacteriaceae</taxon>
        <taxon>Corynebacterium</taxon>
    </lineage>
</organism>
<dbReference type="STRING" id="1408189.CLAC_11335"/>
<dbReference type="KEGG" id="clw:CLAC_11335"/>
<keyword evidence="4" id="KW-1185">Reference proteome</keyword>
<dbReference type="AlphaFoldDB" id="A0A0K2H3U1"/>
<feature type="transmembrane region" description="Helical" evidence="1">
    <location>
        <begin position="321"/>
        <end position="341"/>
    </location>
</feature>
<dbReference type="EMBL" id="CP006841">
    <property type="protein sequence ID" value="ALA68715.1"/>
    <property type="molecule type" value="Genomic_DNA"/>
</dbReference>
<dbReference type="PANTHER" id="PTHR30590:SF2">
    <property type="entry name" value="INNER MEMBRANE PROTEIN"/>
    <property type="match status" value="1"/>
</dbReference>
<feature type="transmembrane region" description="Helical" evidence="1">
    <location>
        <begin position="212"/>
        <end position="235"/>
    </location>
</feature>
<feature type="transmembrane region" description="Helical" evidence="1">
    <location>
        <begin position="175"/>
        <end position="196"/>
    </location>
</feature>
<keyword evidence="1" id="KW-1133">Transmembrane helix</keyword>